<feature type="transmembrane region" description="Helical" evidence="1">
    <location>
        <begin position="185"/>
        <end position="215"/>
    </location>
</feature>
<feature type="transmembrane region" description="Helical" evidence="1">
    <location>
        <begin position="404"/>
        <end position="420"/>
    </location>
</feature>
<dbReference type="Proteomes" id="UP000824105">
    <property type="component" value="Unassembled WGS sequence"/>
</dbReference>
<feature type="transmembrane region" description="Helical" evidence="1">
    <location>
        <begin position="303"/>
        <end position="321"/>
    </location>
</feature>
<keyword evidence="1" id="KW-0812">Transmembrane</keyword>
<protein>
    <submittedName>
        <fullName evidence="2">Uncharacterized protein</fullName>
    </submittedName>
</protein>
<name>A0A9D2JP51_9FIRM</name>
<evidence type="ECO:0000313" key="3">
    <source>
        <dbReference type="Proteomes" id="UP000824105"/>
    </source>
</evidence>
<reference evidence="2" key="1">
    <citation type="journal article" date="2021" name="PeerJ">
        <title>Extensive microbial diversity within the chicken gut microbiome revealed by metagenomics and culture.</title>
        <authorList>
            <person name="Gilroy R."/>
            <person name="Ravi A."/>
            <person name="Getino M."/>
            <person name="Pursley I."/>
            <person name="Horton D.L."/>
            <person name="Alikhan N.F."/>
            <person name="Baker D."/>
            <person name="Gharbi K."/>
            <person name="Hall N."/>
            <person name="Watson M."/>
            <person name="Adriaenssens E.M."/>
            <person name="Foster-Nyarko E."/>
            <person name="Jarju S."/>
            <person name="Secka A."/>
            <person name="Antonio M."/>
            <person name="Oren A."/>
            <person name="Chaudhuri R.R."/>
            <person name="La Ragione R."/>
            <person name="Hildebrand F."/>
            <person name="Pallen M.J."/>
        </authorList>
    </citation>
    <scope>NUCLEOTIDE SEQUENCE</scope>
    <source>
        <strain evidence="2">CHK188-11489</strain>
    </source>
</reference>
<feature type="transmembrane region" description="Helical" evidence="1">
    <location>
        <begin position="333"/>
        <end position="353"/>
    </location>
</feature>
<proteinExistence type="predicted"/>
<feature type="transmembrane region" description="Helical" evidence="1">
    <location>
        <begin position="100"/>
        <end position="119"/>
    </location>
</feature>
<keyword evidence="1" id="KW-0472">Membrane</keyword>
<reference evidence="2" key="2">
    <citation type="submission" date="2021-04" db="EMBL/GenBank/DDBJ databases">
        <authorList>
            <person name="Gilroy R."/>
        </authorList>
    </citation>
    <scope>NUCLEOTIDE SEQUENCE</scope>
    <source>
        <strain evidence="2">CHK188-11489</strain>
    </source>
</reference>
<dbReference type="AlphaFoldDB" id="A0A9D2JP51"/>
<evidence type="ECO:0000313" key="2">
    <source>
        <dbReference type="EMBL" id="HIZ62690.1"/>
    </source>
</evidence>
<evidence type="ECO:0000256" key="1">
    <source>
        <dbReference type="SAM" id="Phobius"/>
    </source>
</evidence>
<gene>
    <name evidence="2" type="ORF">H9724_07995</name>
</gene>
<organism evidence="2 3">
    <name type="scientific">Candidatus Gemmiger avistercoris</name>
    <dbReference type="NCBI Taxonomy" id="2838606"/>
    <lineage>
        <taxon>Bacteria</taxon>
        <taxon>Bacillati</taxon>
        <taxon>Bacillota</taxon>
        <taxon>Clostridia</taxon>
        <taxon>Eubacteriales</taxon>
        <taxon>Gemmiger</taxon>
    </lineage>
</organism>
<feature type="transmembrane region" description="Helical" evidence="1">
    <location>
        <begin position="12"/>
        <end position="28"/>
    </location>
</feature>
<keyword evidence="1" id="KW-1133">Transmembrane helix</keyword>
<feature type="transmembrane region" description="Helical" evidence="1">
    <location>
        <begin position="373"/>
        <end position="392"/>
    </location>
</feature>
<feature type="transmembrane region" description="Helical" evidence="1">
    <location>
        <begin position="128"/>
        <end position="145"/>
    </location>
</feature>
<accession>A0A9D2JP51</accession>
<comment type="caution">
    <text evidence="2">The sequence shown here is derived from an EMBL/GenBank/DDBJ whole genome shotgun (WGS) entry which is preliminary data.</text>
</comment>
<dbReference type="EMBL" id="DXBF01000063">
    <property type="protein sequence ID" value="HIZ62690.1"/>
    <property type="molecule type" value="Genomic_DNA"/>
</dbReference>
<sequence length="600" mass="64881">MKGKAWTEKRWFWPAVCLLSLAAGWWYLSITTCAQLGGDDEIVNIQNYYYVAHHSLLEVLQTSWEDVLSYFRLEKGRFYPFSFGLRVGLPSYFMGSLVTYRLYILAWTYADIALTGYLVGRASRSKKMGLLCFCLLPMMFSLWQDCTGNSLYSYGALVQSTLLPVLLAGVCILRWQDTGHKRWAVLGAYCAFHACATFEIGFVYIVPLFGLAWLYTGKVRPALRLSVPVLAGEGVALAFNLGARVVNGLRAAGILPGAAADLGGVSPSFDLPAILRTWIMQMSAGFPLNAMIAGKVRPGEIELSDVICGVVLSGAVIAVLAGLKHLPAPKETLLLFLTGLAMLSAPALLIAVSPKYQQGGNVDWRHGYIPQTVESFGVGLMAAALLAALLGWARRKSWWPRWRVAVSLLLAVGMAGSVVWQRAATRSAYAGGGRDYTVFGEAVAAGIAEPAGTQDPVVCDFMIWGGNLTAQQAFFLRYADTETNAHALQVWRSGESAQAGEGPVYRLGIGRGANERYDIAWLGLGADAALETVTDVTVYLPDRAAEGAVLHYTTRAADGTEQEHAVPAQELYSAPADGGAWLEIPADAPLVGDMIRLAEE</sequence>
<feature type="transmembrane region" description="Helical" evidence="1">
    <location>
        <begin position="151"/>
        <end position="173"/>
    </location>
</feature>